<dbReference type="InterPro" id="IPR003806">
    <property type="entry name" value="ATP-grasp_PylC-type"/>
</dbReference>
<evidence type="ECO:0000256" key="1">
    <source>
        <dbReference type="ARBA" id="ARBA00022598"/>
    </source>
</evidence>
<feature type="domain" description="ATP-grasp" evidence="5">
    <location>
        <begin position="119"/>
        <end position="310"/>
    </location>
</feature>
<evidence type="ECO:0000256" key="3">
    <source>
        <dbReference type="ARBA" id="ARBA00022840"/>
    </source>
</evidence>
<dbReference type="PANTHER" id="PTHR43585:SF2">
    <property type="entry name" value="ATP-GRASP ENZYME FSQD"/>
    <property type="match status" value="1"/>
</dbReference>
<gene>
    <name evidence="6" type="ORF">SAMN06296036_11197</name>
</gene>
<dbReference type="Gene3D" id="3.30.1490.20">
    <property type="entry name" value="ATP-grasp fold, A domain"/>
    <property type="match status" value="1"/>
</dbReference>
<dbReference type="Pfam" id="PF02655">
    <property type="entry name" value="ATP-grasp_3"/>
    <property type="match status" value="1"/>
</dbReference>
<sequence>MSKHILVLARGESRNYRLANGKPVFCDLDARVSVFTDKKNKDILLELDDIHAGHIVRWRRHQAILELAKEIHRVNPLCAVAAFSEEDVELAASIRREIGISGTDSDTAKKFRDKVYMKEMLAGAKTFRNPHFKGVFTKRDTEEFLDKYGKVVLKPRDSQGSKGVAIIENNEQIEEWFADDPPLHEFQLEEFVDGVLYHINSLVQGERAVFHSVAPYIPEMGNIDYYEGRPFVSVIETEPKVCETLEAVANEVITLLGLQKGVTHLEVFLNNKGEIVFCEVAARAGGGGIVAMIEEASGVNLNRELLKIELDEGWTDSLVPIGEERRSCGLIGIRNHRFGSVTSIPSLAEFKNTWIHRSEINSRIGMTALPASHCTDFSAFFIVSGKSYQETLDRILSINMHFNEHFKVESL</sequence>
<keyword evidence="7" id="KW-1185">Reference proteome</keyword>
<dbReference type="EMBL" id="FWZT01000011">
    <property type="protein sequence ID" value="SMF37472.1"/>
    <property type="molecule type" value="Genomic_DNA"/>
</dbReference>
<dbReference type="OrthoDB" id="8776438at2"/>
<name>A0A1Y6BZG4_9BACT</name>
<protein>
    <submittedName>
        <fullName evidence="6">ATP-grasp domain-containing protein</fullName>
    </submittedName>
</protein>
<dbReference type="RefSeq" id="WP_132320101.1">
    <property type="nucleotide sequence ID" value="NZ_FWZT01000011.1"/>
</dbReference>
<dbReference type="Gene3D" id="3.30.470.20">
    <property type="entry name" value="ATP-grasp fold, B domain"/>
    <property type="match status" value="1"/>
</dbReference>
<keyword evidence="3 4" id="KW-0067">ATP-binding</keyword>
<evidence type="ECO:0000313" key="7">
    <source>
        <dbReference type="Proteomes" id="UP000192907"/>
    </source>
</evidence>
<keyword evidence="1" id="KW-0436">Ligase</keyword>
<dbReference type="GO" id="GO:0016874">
    <property type="term" value="F:ligase activity"/>
    <property type="evidence" value="ECO:0007669"/>
    <property type="project" value="UniProtKB-KW"/>
</dbReference>
<dbReference type="STRING" id="1513793.SAMN06296036_11197"/>
<evidence type="ECO:0000256" key="4">
    <source>
        <dbReference type="PROSITE-ProRule" id="PRU00409"/>
    </source>
</evidence>
<accession>A0A1Y6BZG4</accession>
<dbReference type="Gene3D" id="3.40.50.20">
    <property type="match status" value="1"/>
</dbReference>
<dbReference type="PROSITE" id="PS50975">
    <property type="entry name" value="ATP_GRASP"/>
    <property type="match status" value="1"/>
</dbReference>
<dbReference type="InterPro" id="IPR013815">
    <property type="entry name" value="ATP_grasp_subdomain_1"/>
</dbReference>
<dbReference type="GO" id="GO:0005524">
    <property type="term" value="F:ATP binding"/>
    <property type="evidence" value="ECO:0007669"/>
    <property type="project" value="UniProtKB-UniRule"/>
</dbReference>
<keyword evidence="2 4" id="KW-0547">Nucleotide-binding</keyword>
<evidence type="ECO:0000259" key="5">
    <source>
        <dbReference type="PROSITE" id="PS50975"/>
    </source>
</evidence>
<evidence type="ECO:0000313" key="6">
    <source>
        <dbReference type="EMBL" id="SMF37472.1"/>
    </source>
</evidence>
<dbReference type="Proteomes" id="UP000192907">
    <property type="component" value="Unassembled WGS sequence"/>
</dbReference>
<evidence type="ECO:0000256" key="2">
    <source>
        <dbReference type="ARBA" id="ARBA00022741"/>
    </source>
</evidence>
<organism evidence="6 7">
    <name type="scientific">Pseudobacteriovorax antillogorgiicola</name>
    <dbReference type="NCBI Taxonomy" id="1513793"/>
    <lineage>
        <taxon>Bacteria</taxon>
        <taxon>Pseudomonadati</taxon>
        <taxon>Bdellovibrionota</taxon>
        <taxon>Oligoflexia</taxon>
        <taxon>Oligoflexales</taxon>
        <taxon>Pseudobacteriovoracaceae</taxon>
        <taxon>Pseudobacteriovorax</taxon>
    </lineage>
</organism>
<dbReference type="AlphaFoldDB" id="A0A1Y6BZG4"/>
<reference evidence="7" key="1">
    <citation type="submission" date="2017-04" db="EMBL/GenBank/DDBJ databases">
        <authorList>
            <person name="Varghese N."/>
            <person name="Submissions S."/>
        </authorList>
    </citation>
    <scope>NUCLEOTIDE SEQUENCE [LARGE SCALE GENOMIC DNA]</scope>
    <source>
        <strain evidence="7">RKEM611</strain>
    </source>
</reference>
<proteinExistence type="predicted"/>
<dbReference type="InterPro" id="IPR011761">
    <property type="entry name" value="ATP-grasp"/>
</dbReference>
<dbReference type="PANTHER" id="PTHR43585">
    <property type="entry name" value="FUMIPYRROLE BIOSYNTHESIS PROTEIN C"/>
    <property type="match status" value="1"/>
</dbReference>
<dbReference type="InterPro" id="IPR052032">
    <property type="entry name" value="ATP-dep_AA_Ligase"/>
</dbReference>
<dbReference type="GO" id="GO:0046872">
    <property type="term" value="F:metal ion binding"/>
    <property type="evidence" value="ECO:0007669"/>
    <property type="project" value="InterPro"/>
</dbReference>
<dbReference type="SUPFAM" id="SSF56059">
    <property type="entry name" value="Glutathione synthetase ATP-binding domain-like"/>
    <property type="match status" value="1"/>
</dbReference>